<proteinExistence type="predicted"/>
<evidence type="ECO:0000313" key="2">
    <source>
        <dbReference type="EMBL" id="KIO47577.1"/>
    </source>
</evidence>
<dbReference type="Proteomes" id="UP000031937">
    <property type="component" value="Unassembled WGS sequence"/>
</dbReference>
<keyword evidence="4" id="KW-1185">Reference proteome</keyword>
<reference evidence="2 4" key="1">
    <citation type="submission" date="2014-07" db="EMBL/GenBank/DDBJ databases">
        <title>Porphyromonadaceae bacterium OUH 308042 = ATCC BAA-2681 = DSM 28342 draft genome.</title>
        <authorList>
            <person name="Sydenham T.V."/>
            <person name="Hasman H."/>
            <person name="Justensen U.S."/>
        </authorList>
    </citation>
    <scope>NUCLEOTIDE SEQUENCE [LARGE SCALE GENOMIC DNA]</scope>
    <source>
        <strain evidence="2 4">OUH 308042</strain>
    </source>
</reference>
<dbReference type="SUPFAM" id="SSF56935">
    <property type="entry name" value="Porins"/>
    <property type="match status" value="1"/>
</dbReference>
<dbReference type="AlphaFoldDB" id="A0A0C3NMV2"/>
<name>A0A0C3NMV2_9PORP</name>
<evidence type="ECO:0000313" key="1">
    <source>
        <dbReference type="EMBL" id="KIO46330.1"/>
    </source>
</evidence>
<reference evidence="1 3" key="2">
    <citation type="submission" date="2014-07" db="EMBL/GenBank/DDBJ databases">
        <title>Porphyromonadaceae bacterium OUH 334697 = ATCC BAA-2682 = DSM 28341 draft genome.</title>
        <authorList>
            <person name="Sydenham T.V."/>
            <person name="Hasman H."/>
            <person name="Justesen U.S."/>
        </authorList>
    </citation>
    <scope>NUCLEOTIDE SEQUENCE [LARGE SCALE GENOMIC DNA]</scope>
    <source>
        <strain evidence="1 3">OUH 334697</strain>
    </source>
</reference>
<comment type="caution">
    <text evidence="2">The sequence shown here is derived from an EMBL/GenBank/DDBJ whole genome shotgun (WGS) entry which is preliminary data.</text>
</comment>
<gene>
    <name evidence="2" type="ORF">BA92_00765</name>
    <name evidence="1" type="ORF">IE90_05950</name>
</gene>
<dbReference type="EMBL" id="JPIT01000016">
    <property type="protein sequence ID" value="KIO46330.1"/>
    <property type="molecule type" value="Genomic_DNA"/>
</dbReference>
<dbReference type="EMBL" id="JPIU01000014">
    <property type="protein sequence ID" value="KIO47577.1"/>
    <property type="molecule type" value="Genomic_DNA"/>
</dbReference>
<dbReference type="Proteomes" id="UP000031980">
    <property type="component" value="Unassembled WGS sequence"/>
</dbReference>
<evidence type="ECO:0008006" key="5">
    <source>
        <dbReference type="Google" id="ProtNLM"/>
    </source>
</evidence>
<sequence>MSAFGQNNSGTPYSKYGLGLFPDNYGPYTAMGGVSVAMRDNYNINFMNPASYTALDTLRFYFQLGVSGEYVDISTNKEHSKYQVAQNASINMAFRLYKKLFMSFGFNEKSDIGYDILYNNEVIGDPSMRFLQHIEGEGGLNEAYLGLAYQFGKLSIGVNSSLIFGKLEERQTLQILPVGSGYYLKTRTQTNVFDALFTMGAQLPLQLNKNSNLTLGTSFNFGTNFHGKKTFEAYKISMATGAQTPINDEKWEDGNIHYPFKMIIGTTYEYKKRWLISGDYTFQNMSQYQEFGGERVYKNYHKAALGGYFQPDATGRYWWQRNKYMAGTYFTRSHIDLNDHSINTYGITVGSQIPVRLRTQELMLGVAFDFGMRGTRSDNLILEKYAKVRINIAFKEIWFMKSKIN</sequence>
<evidence type="ECO:0000313" key="4">
    <source>
        <dbReference type="Proteomes" id="UP000031980"/>
    </source>
</evidence>
<organism evidence="2 4">
    <name type="scientific">Sanguibacteroides justesenii</name>
    <dbReference type="NCBI Taxonomy" id="1547597"/>
    <lineage>
        <taxon>Bacteria</taxon>
        <taxon>Pseudomonadati</taxon>
        <taxon>Bacteroidota</taxon>
        <taxon>Bacteroidia</taxon>
        <taxon>Bacteroidales</taxon>
        <taxon>Porphyromonadaceae</taxon>
        <taxon>Sanguibacteroides</taxon>
    </lineage>
</organism>
<dbReference type="Gene3D" id="2.40.160.60">
    <property type="entry name" value="Outer membrane protein transport protein (OMPP1/FadL/TodX)"/>
    <property type="match status" value="1"/>
</dbReference>
<protein>
    <recommendedName>
        <fullName evidence="5">Outer membrane protein</fullName>
    </recommendedName>
</protein>
<evidence type="ECO:0000313" key="3">
    <source>
        <dbReference type="Proteomes" id="UP000031937"/>
    </source>
</evidence>
<accession>A0A0C3NMV2</accession>